<proteinExistence type="predicted"/>
<comment type="caution">
    <text evidence="2">The sequence shown here is derived from an EMBL/GenBank/DDBJ whole genome shotgun (WGS) entry which is preliminary data.</text>
</comment>
<dbReference type="Pfam" id="PF03407">
    <property type="entry name" value="Nucleotid_trans"/>
    <property type="match status" value="1"/>
</dbReference>
<reference evidence="2 3" key="1">
    <citation type="journal article" date="2017" name="Curr. Biol.">
        <title>Genome architecture and evolution of a unichromosomal asexual nematode.</title>
        <authorList>
            <person name="Fradin H."/>
            <person name="Zegar C."/>
            <person name="Gutwein M."/>
            <person name="Lucas J."/>
            <person name="Kovtun M."/>
            <person name="Corcoran D."/>
            <person name="Baugh L.R."/>
            <person name="Kiontke K."/>
            <person name="Gunsalus K."/>
            <person name="Fitch D.H."/>
            <person name="Piano F."/>
        </authorList>
    </citation>
    <scope>NUCLEOTIDE SEQUENCE [LARGE SCALE GENOMIC DNA]</scope>
    <source>
        <strain evidence="2">PF1309</strain>
    </source>
</reference>
<dbReference type="Proteomes" id="UP000218231">
    <property type="component" value="Unassembled WGS sequence"/>
</dbReference>
<evidence type="ECO:0000313" key="2">
    <source>
        <dbReference type="EMBL" id="PAV90236.1"/>
    </source>
</evidence>
<keyword evidence="3" id="KW-1185">Reference proteome</keyword>
<evidence type="ECO:0000259" key="1">
    <source>
        <dbReference type="Pfam" id="PF03407"/>
    </source>
</evidence>
<name>A0A2A2LVG3_9BILA</name>
<dbReference type="PANTHER" id="PTHR31967:SF24">
    <property type="entry name" value="NUCLEOTIDE-DIPHOSPHO-SUGAR TRANSFERASE DOMAIN-CONTAINING PROTEIN"/>
    <property type="match status" value="1"/>
</dbReference>
<feature type="domain" description="Nucleotide-diphospho-sugar transferase" evidence="1">
    <location>
        <begin position="40"/>
        <end position="164"/>
    </location>
</feature>
<organism evidence="2 3">
    <name type="scientific">Diploscapter pachys</name>
    <dbReference type="NCBI Taxonomy" id="2018661"/>
    <lineage>
        <taxon>Eukaryota</taxon>
        <taxon>Metazoa</taxon>
        <taxon>Ecdysozoa</taxon>
        <taxon>Nematoda</taxon>
        <taxon>Chromadorea</taxon>
        <taxon>Rhabditida</taxon>
        <taxon>Rhabditina</taxon>
        <taxon>Rhabditomorpha</taxon>
        <taxon>Rhabditoidea</taxon>
        <taxon>Rhabditidae</taxon>
        <taxon>Diploscapter</taxon>
    </lineage>
</organism>
<evidence type="ECO:0000313" key="3">
    <source>
        <dbReference type="Proteomes" id="UP000218231"/>
    </source>
</evidence>
<dbReference type="EMBL" id="LIAE01006384">
    <property type="protein sequence ID" value="PAV90236.1"/>
    <property type="molecule type" value="Genomic_DNA"/>
</dbReference>
<dbReference type="OrthoDB" id="5838555at2759"/>
<accession>A0A2A2LVG3</accession>
<sequence length="240" mass="27951">MYGTLKRATAVAFEKEAELVFQRHYPHVPVITIDFTAVKDSIWTENFLSMDVEARFPQANLIFDTVGNDQIPIYQHMKGWICGSTFFVRGNKMTVEFFKKVDLLMRSRQSPDSAIMTYLCGAARFKCAKMPRWMVSSSNFFMGNRDITPIIIQVDHESNLTKMELFKREKFVFRMDNGTCNYTALAFIRQAVNIALPELISTETEDKTSYLFRFLEFLNEIIGFDPYHNKYFLHVHEGIV</sequence>
<dbReference type="STRING" id="2018661.A0A2A2LVG3"/>
<protein>
    <recommendedName>
        <fullName evidence="1">Nucleotide-diphospho-sugar transferase domain-containing protein</fullName>
    </recommendedName>
</protein>
<gene>
    <name evidence="2" type="ORF">WR25_18238</name>
</gene>
<dbReference type="AlphaFoldDB" id="A0A2A2LVG3"/>
<dbReference type="InterPro" id="IPR005069">
    <property type="entry name" value="Nucl-diP-sugar_transferase"/>
</dbReference>
<dbReference type="PANTHER" id="PTHR31967">
    <property type="entry name" value="GROUNDHOG (HEDGEHOG-LIKE FAMILY)-RELATED"/>
    <property type="match status" value="1"/>
</dbReference>